<evidence type="ECO:0000313" key="2">
    <source>
        <dbReference type="Proteomes" id="UP001189429"/>
    </source>
</evidence>
<name>A0ABN9VQW7_9DINO</name>
<reference evidence="1" key="1">
    <citation type="submission" date="2023-10" db="EMBL/GenBank/DDBJ databases">
        <authorList>
            <person name="Chen Y."/>
            <person name="Shah S."/>
            <person name="Dougan E. K."/>
            <person name="Thang M."/>
            <person name="Chan C."/>
        </authorList>
    </citation>
    <scope>NUCLEOTIDE SEQUENCE [LARGE SCALE GENOMIC DNA]</scope>
</reference>
<dbReference type="Proteomes" id="UP001189429">
    <property type="component" value="Unassembled WGS sequence"/>
</dbReference>
<gene>
    <name evidence="1" type="ORF">PCOR1329_LOCUS60325</name>
</gene>
<comment type="caution">
    <text evidence="1">The sequence shown here is derived from an EMBL/GenBank/DDBJ whole genome shotgun (WGS) entry which is preliminary data.</text>
</comment>
<proteinExistence type="predicted"/>
<protein>
    <submittedName>
        <fullName evidence="1">Uncharacterized protein</fullName>
    </submittedName>
</protein>
<organism evidence="1 2">
    <name type="scientific">Prorocentrum cordatum</name>
    <dbReference type="NCBI Taxonomy" id="2364126"/>
    <lineage>
        <taxon>Eukaryota</taxon>
        <taxon>Sar</taxon>
        <taxon>Alveolata</taxon>
        <taxon>Dinophyceae</taxon>
        <taxon>Prorocentrales</taxon>
        <taxon>Prorocentraceae</taxon>
        <taxon>Prorocentrum</taxon>
    </lineage>
</organism>
<evidence type="ECO:0000313" key="1">
    <source>
        <dbReference type="EMBL" id="CAK0875741.1"/>
    </source>
</evidence>
<sequence>MPERKGVVPAWQGLPPEAKVSITELRKTTYSNGLSVAILRYGWATRHRPDPTVEQLRRLLPALRSTANGNHLNGGGAWGDCATRGLVWDFLSQRGYTGYKAERDDRTEYQLKRFAKGLASINIWYAHKSVTTLVCDWPMPAGVGNQHSIDQRGWCVFERCLSSIVKRASCYLHMSRLPSGAENKAWWKVARLCKGNREPMITPDALEQMMREGIASGALKFTNGMGATNICVPQYHEAFARLLSKTTRLDYPKLGWGPDQGTQLAAAFEYAQRAGITAAAETLNLWDNSLGSEGIRAIGRVVERTRCRSSAGCTSKAIVMTASRRRGSRRWPTLHDVQLLHDVRGPRVSSCLCPPGSDSSTLSRLTCTAVRRPHSPNSSRPCMVFCRDDGVIIP</sequence>
<keyword evidence="2" id="KW-1185">Reference proteome</keyword>
<accession>A0ABN9VQW7</accession>
<dbReference type="EMBL" id="CAUYUJ010017549">
    <property type="protein sequence ID" value="CAK0875741.1"/>
    <property type="molecule type" value="Genomic_DNA"/>
</dbReference>